<evidence type="ECO:0000313" key="7">
    <source>
        <dbReference type="Proteomes" id="UP001360560"/>
    </source>
</evidence>
<dbReference type="PANTHER" id="PTHR16201:SF37">
    <property type="entry name" value="PQ-LOOP REPEAT-CONTAINING PROTEIN"/>
    <property type="match status" value="1"/>
</dbReference>
<proteinExistence type="predicted"/>
<feature type="transmembrane region" description="Helical" evidence="5">
    <location>
        <begin position="135"/>
        <end position="157"/>
    </location>
</feature>
<feature type="transmembrane region" description="Helical" evidence="5">
    <location>
        <begin position="12"/>
        <end position="32"/>
    </location>
</feature>
<dbReference type="InterPro" id="IPR051415">
    <property type="entry name" value="LAAT-1"/>
</dbReference>
<accession>A0AAV5QSM1</accession>
<feature type="transmembrane region" description="Helical" evidence="5">
    <location>
        <begin position="102"/>
        <end position="123"/>
    </location>
</feature>
<evidence type="ECO:0000256" key="4">
    <source>
        <dbReference type="ARBA" id="ARBA00023136"/>
    </source>
</evidence>
<evidence type="ECO:0000256" key="2">
    <source>
        <dbReference type="ARBA" id="ARBA00022692"/>
    </source>
</evidence>
<feature type="transmembrane region" description="Helical" evidence="5">
    <location>
        <begin position="198"/>
        <end position="219"/>
    </location>
</feature>
<comment type="caution">
    <text evidence="6">The sequence shown here is derived from an EMBL/GenBank/DDBJ whole genome shotgun (WGS) entry which is preliminary data.</text>
</comment>
<feature type="transmembrane region" description="Helical" evidence="5">
    <location>
        <begin position="44"/>
        <end position="64"/>
    </location>
</feature>
<dbReference type="Gene3D" id="1.20.1280.290">
    <property type="match status" value="1"/>
</dbReference>
<feature type="transmembrane region" description="Helical" evidence="5">
    <location>
        <begin position="76"/>
        <end position="93"/>
    </location>
</feature>
<dbReference type="PANTHER" id="PTHR16201">
    <property type="entry name" value="SEVEN TRANSMEMBRANE PROTEIN 1-RELATED"/>
    <property type="match status" value="1"/>
</dbReference>
<gene>
    <name evidence="6" type="ORF">DASC09_052330</name>
</gene>
<dbReference type="AlphaFoldDB" id="A0AAV5QSM1"/>
<organism evidence="6 7">
    <name type="scientific">Saccharomycopsis crataegensis</name>
    <dbReference type="NCBI Taxonomy" id="43959"/>
    <lineage>
        <taxon>Eukaryota</taxon>
        <taxon>Fungi</taxon>
        <taxon>Dikarya</taxon>
        <taxon>Ascomycota</taxon>
        <taxon>Saccharomycotina</taxon>
        <taxon>Saccharomycetes</taxon>
        <taxon>Saccharomycopsidaceae</taxon>
        <taxon>Saccharomycopsis</taxon>
    </lineage>
</organism>
<reference evidence="6 7" key="1">
    <citation type="journal article" date="2023" name="Elife">
        <title>Identification of key yeast species and microbe-microbe interactions impacting larval growth of Drosophila in the wild.</title>
        <authorList>
            <person name="Mure A."/>
            <person name="Sugiura Y."/>
            <person name="Maeda R."/>
            <person name="Honda K."/>
            <person name="Sakurai N."/>
            <person name="Takahashi Y."/>
            <person name="Watada M."/>
            <person name="Katoh T."/>
            <person name="Gotoh A."/>
            <person name="Gotoh Y."/>
            <person name="Taniguchi I."/>
            <person name="Nakamura K."/>
            <person name="Hayashi T."/>
            <person name="Katayama T."/>
            <person name="Uemura T."/>
            <person name="Hattori Y."/>
        </authorList>
    </citation>
    <scope>NUCLEOTIDE SEQUENCE [LARGE SCALE GENOMIC DNA]</scope>
    <source>
        <strain evidence="6 7">SC-9</strain>
    </source>
</reference>
<dbReference type="Pfam" id="PF04193">
    <property type="entry name" value="PQ-loop"/>
    <property type="match status" value="1"/>
</dbReference>
<comment type="subcellular location">
    <subcellularLocation>
        <location evidence="1">Membrane</location>
        <topology evidence="1">Multi-pass membrane protein</topology>
    </subcellularLocation>
</comment>
<feature type="transmembrane region" description="Helical" evidence="5">
    <location>
        <begin position="169"/>
        <end position="192"/>
    </location>
</feature>
<sequence length="260" mass="28919">MGQFDNTNTVAANVLGTIGTVLWCVQLIPQIIRNYRVKDCSGLPPLMLFLWAACGIPFAIYFIATEAAIPVQVQPEVFTVFCAITWAQSLYYPPCSMQWQKIAMCVGSLLAVSVGLQAGMITYLKNNYADDPKNWRFLIFGIIASVLLAIGLLPPYLELAKRKGRVVGINFLFLAVDCSGALFSMFSVIFGNMDVMGISLYCICAALEIGIFLSHFIWCCRFKWFGREKVSDEEKEVTETNIETISVTDGQEKKTNKDIA</sequence>
<dbReference type="GO" id="GO:0016020">
    <property type="term" value="C:membrane"/>
    <property type="evidence" value="ECO:0007669"/>
    <property type="project" value="UniProtKB-SubCell"/>
</dbReference>
<evidence type="ECO:0000256" key="1">
    <source>
        <dbReference type="ARBA" id="ARBA00004141"/>
    </source>
</evidence>
<name>A0AAV5QSM1_9ASCO</name>
<dbReference type="RefSeq" id="XP_064854904.1">
    <property type="nucleotide sequence ID" value="XM_064998832.1"/>
</dbReference>
<dbReference type="FunFam" id="1.20.1280.290:FF:000024">
    <property type="entry name" value="Putative membrane protein"/>
    <property type="match status" value="1"/>
</dbReference>
<dbReference type="GeneID" id="90075883"/>
<evidence type="ECO:0000313" key="6">
    <source>
        <dbReference type="EMBL" id="GMM37908.1"/>
    </source>
</evidence>
<keyword evidence="7" id="KW-1185">Reference proteome</keyword>
<dbReference type="EMBL" id="BTFZ01000013">
    <property type="protein sequence ID" value="GMM37908.1"/>
    <property type="molecule type" value="Genomic_DNA"/>
</dbReference>
<keyword evidence="4 5" id="KW-0472">Membrane</keyword>
<keyword evidence="2 5" id="KW-0812">Transmembrane</keyword>
<evidence type="ECO:0000256" key="3">
    <source>
        <dbReference type="ARBA" id="ARBA00022989"/>
    </source>
</evidence>
<dbReference type="Proteomes" id="UP001360560">
    <property type="component" value="Unassembled WGS sequence"/>
</dbReference>
<keyword evidence="3 5" id="KW-1133">Transmembrane helix</keyword>
<evidence type="ECO:0000256" key="5">
    <source>
        <dbReference type="SAM" id="Phobius"/>
    </source>
</evidence>
<dbReference type="InterPro" id="IPR006603">
    <property type="entry name" value="PQ-loop_rpt"/>
</dbReference>
<protein>
    <submittedName>
        <fullName evidence="6">Ilt1 protein</fullName>
    </submittedName>
</protein>
<dbReference type="SMART" id="SM00679">
    <property type="entry name" value="CTNS"/>
    <property type="match status" value="2"/>
</dbReference>